<dbReference type="KEGG" id="cspu:CGC55_04110"/>
<sequence>MKKIILSLAAVFAFGAASAQELVSSKGEEYLPKQGDWSIGFNVGNALTYLGQAFNGTTSNPGDNLFRENANILNFQTGAFSQTTNVNSISIVGKRFIEDNKAMRYIASFNFGVEKTKDVDATSNFGLTVGLGKEWRKGITRLQGYYGADVLVGFVAPAKKQFGFGVGAQAFGGVEYFIFPKVALGAQYTYGVALIYTSDGNKETNTFGFNIGSKQGLGIVSATLNAYF</sequence>
<keyword evidence="5" id="KW-1185">Reference proteome</keyword>
<reference evidence="4 7" key="3">
    <citation type="submission" date="2018-06" db="EMBL/GenBank/DDBJ databases">
        <authorList>
            <consortium name="Pathogen Informatics"/>
            <person name="Doyle S."/>
        </authorList>
    </citation>
    <scope>NUCLEOTIDE SEQUENCE [LARGE SCALE GENOMIC DNA]</scope>
    <source>
        <strain evidence="4 7">NCTC11653</strain>
    </source>
</reference>
<evidence type="ECO:0000313" key="7">
    <source>
        <dbReference type="Proteomes" id="UP000249902"/>
    </source>
</evidence>
<reference evidence="5 6" key="2">
    <citation type="submission" date="2017-06" db="EMBL/GenBank/DDBJ databases">
        <title>Capnocytophaga spp. assemblies.</title>
        <authorList>
            <person name="Gulvik C.A."/>
        </authorList>
    </citation>
    <scope>NUCLEOTIDE SEQUENCE [LARGE SCALE GENOMIC DNA]</scope>
    <source>
        <strain evidence="6">H4486</strain>
        <strain evidence="5">KC1668</strain>
    </source>
</reference>
<gene>
    <name evidence="3" type="ORF">CGC55_04110</name>
    <name evidence="2" type="ORF">CGC59_13065</name>
    <name evidence="4" type="ORF">NCTC11653_01223</name>
</gene>
<dbReference type="EMBL" id="UAVP01000007">
    <property type="protein sequence ID" value="SQA75324.1"/>
    <property type="molecule type" value="Genomic_DNA"/>
</dbReference>
<dbReference type="EMBL" id="CP022385">
    <property type="protein sequence ID" value="ATA83743.1"/>
    <property type="molecule type" value="Genomic_DNA"/>
</dbReference>
<evidence type="ECO:0000313" key="6">
    <source>
        <dbReference type="Proteomes" id="UP000217334"/>
    </source>
</evidence>
<feature type="chain" id="PRO_5011914046" description="Outer membrane protein beta-barrel domain-containing protein" evidence="1">
    <location>
        <begin position="20"/>
        <end position="228"/>
    </location>
</feature>
<name>A0A250FF32_CAPSP</name>
<dbReference type="OrthoDB" id="1466900at2"/>
<dbReference type="eggNOG" id="ENOG5032TGB">
    <property type="taxonomic scope" value="Bacteria"/>
</dbReference>
<evidence type="ECO:0000313" key="3">
    <source>
        <dbReference type="EMBL" id="ATA83743.1"/>
    </source>
</evidence>
<dbReference type="STRING" id="553177.CAPSP0001_2102"/>
<dbReference type="RefSeq" id="WP_002677441.1">
    <property type="nucleotide sequence ID" value="NZ_CAJPRX010000010.1"/>
</dbReference>
<reference evidence="2" key="1">
    <citation type="journal article" date="2017" name="Genome Announc.">
        <title>Twelve Complete Reference Genomes of Clinical Isolates in the Capnocytophaga Genus.</title>
        <authorList>
            <person name="Villarma A."/>
            <person name="Gulvik C.A."/>
            <person name="Rowe L.A."/>
            <person name="Sheth M."/>
            <person name="Juieng P."/>
            <person name="Nicholson A.C."/>
            <person name="Loparev V.N."/>
            <person name="McQuiston J.R."/>
        </authorList>
    </citation>
    <scope>NUCLEOTIDE SEQUENCE</scope>
    <source>
        <strain evidence="2">H4486</strain>
        <strain evidence="3">KC1668</strain>
    </source>
</reference>
<dbReference type="EMBL" id="CP022383">
    <property type="protein sequence ID" value="ATA80548.1"/>
    <property type="molecule type" value="Genomic_DNA"/>
</dbReference>
<evidence type="ECO:0008006" key="8">
    <source>
        <dbReference type="Google" id="ProtNLM"/>
    </source>
</evidence>
<evidence type="ECO:0000313" key="2">
    <source>
        <dbReference type="EMBL" id="ATA80548.1"/>
    </source>
</evidence>
<proteinExistence type="predicted"/>
<dbReference type="AlphaFoldDB" id="A0A250FF32"/>
<evidence type="ECO:0000313" key="5">
    <source>
        <dbReference type="Proteomes" id="UP000217301"/>
    </source>
</evidence>
<accession>A0A250FF32</accession>
<evidence type="ECO:0000313" key="4">
    <source>
        <dbReference type="EMBL" id="SQA75324.1"/>
    </source>
</evidence>
<dbReference type="Proteomes" id="UP000217301">
    <property type="component" value="Chromosome"/>
</dbReference>
<dbReference type="Proteomes" id="UP000249902">
    <property type="component" value="Unassembled WGS sequence"/>
</dbReference>
<protein>
    <recommendedName>
        <fullName evidence="8">Outer membrane protein beta-barrel domain-containing protein</fullName>
    </recommendedName>
</protein>
<evidence type="ECO:0000256" key="1">
    <source>
        <dbReference type="SAM" id="SignalP"/>
    </source>
</evidence>
<feature type="signal peptide" evidence="1">
    <location>
        <begin position="1"/>
        <end position="19"/>
    </location>
</feature>
<dbReference type="Proteomes" id="UP000217334">
    <property type="component" value="Chromosome"/>
</dbReference>
<organism evidence="2 6">
    <name type="scientific">Capnocytophaga sputigena</name>
    <dbReference type="NCBI Taxonomy" id="1019"/>
    <lineage>
        <taxon>Bacteria</taxon>
        <taxon>Pseudomonadati</taxon>
        <taxon>Bacteroidota</taxon>
        <taxon>Flavobacteriia</taxon>
        <taxon>Flavobacteriales</taxon>
        <taxon>Flavobacteriaceae</taxon>
        <taxon>Capnocytophaga</taxon>
    </lineage>
</organism>
<keyword evidence="1" id="KW-0732">Signal</keyword>